<dbReference type="CDD" id="cd07341">
    <property type="entry name" value="M56_BlaR1_MecR1_like"/>
    <property type="match status" value="1"/>
</dbReference>
<accession>A0A150XYJ0</accession>
<reference evidence="4 5" key="1">
    <citation type="submission" date="2016-01" db="EMBL/GenBank/DDBJ databases">
        <title>Genome sequencing of Roseivirga echinicomitans KMM 6058.</title>
        <authorList>
            <person name="Selvaratnam C."/>
            <person name="Thevarajoo S."/>
            <person name="Goh K.M."/>
            <person name="Ee R."/>
            <person name="Chan K.-G."/>
            <person name="Chong C.S."/>
        </authorList>
    </citation>
    <scope>NUCLEOTIDE SEQUENCE [LARGE SCALE GENOMIC DNA]</scope>
    <source>
        <strain evidence="4 5">KMM 6058</strain>
    </source>
</reference>
<proteinExistence type="predicted"/>
<keyword evidence="2" id="KW-0812">Transmembrane</keyword>
<evidence type="ECO:0000256" key="1">
    <source>
        <dbReference type="SAM" id="Coils"/>
    </source>
</evidence>
<feature type="transmembrane region" description="Helical" evidence="2">
    <location>
        <begin position="124"/>
        <end position="147"/>
    </location>
</feature>
<sequence length="852" mass="96909">MKGFINPQWAEALGLTLFDSLWQGAIVLIISFVVLLLMKKASPAKRYAVVLAAILILPLLSVTTFLGHLDNGVATSTLNSALDFESPSVFSLELNETSTPVEQAVVSPTVLAKWKALTSQNANLALVIWLMGAFLFTVRMLGGFYFLNRLKSGASLITDAVWLEKMSTLCESLKIKGKVLLKQSERVSSPLVMGVIKPVIIFPMGLIQALPTDEIEAILVHELAHIKRKDFLINIVINLLQVVYFFHPAFWWLKTQLDAEREFHCDDIALNQLGKKLTLIKALTNASEYQGHKFQPALAFAGKKNQLLSRVKRIVDHKPQMNWLGGFMSLGILVLSFVLMSQNASQEDKPTMADLEEDNIENLMQMPAPQDTTKVRKAILELLKQDSKVTVKTDASGTVTMFLNDKTEITGEEFEAYKAAYEQIHKFSNENQRTQEELRELAEMVNVKNRKIEVALRRAQLEELMIERAKLENSAQTETEAERAAKTQADQEIVRAQKALREVEEVIKVSEVEKAEVSQQEIIEWVKKEKEIQEQEEVNIARIRAETRKVEREIPQIQVELKELEKQMKASGKTDTAIVNQYKKQLDELREHWRTLNSYSSNLSKYEKEVNQYLEEMNSSINFSAPKIRYQYMGKILGEEEMSQYKLVGLRVSEIIEDYPVYDEKEHKEIKVKLIKLSKGTVQEAQDTSTVRYMVDGKLRESGIISTLDPNQVENISVIKGQTAVLKQYPDIPTPVSGLIIIETKNGYEKATSGITMRSPLSIRVLDFSTVNFDDKTDNSQRTNFTIKRLKEDNAILEIDGELKPDMTDDQIKALDLMNVKSIQIIKNDKMFDYHKKRKLKGYDALIRIVTK</sequence>
<feature type="transmembrane region" description="Helical" evidence="2">
    <location>
        <begin position="231"/>
        <end position="253"/>
    </location>
</feature>
<feature type="transmembrane region" description="Helical" evidence="2">
    <location>
        <begin position="47"/>
        <end position="69"/>
    </location>
</feature>
<feature type="transmembrane region" description="Helical" evidence="2">
    <location>
        <begin position="20"/>
        <end position="38"/>
    </location>
</feature>
<dbReference type="PANTHER" id="PTHR34978:SF3">
    <property type="entry name" value="SLR0241 PROTEIN"/>
    <property type="match status" value="1"/>
</dbReference>
<evidence type="ECO:0000256" key="2">
    <source>
        <dbReference type="SAM" id="Phobius"/>
    </source>
</evidence>
<name>A0A150XYJ0_9BACT</name>
<dbReference type="Pfam" id="PF05569">
    <property type="entry name" value="Peptidase_M56"/>
    <property type="match status" value="1"/>
</dbReference>
<evidence type="ECO:0000313" key="4">
    <source>
        <dbReference type="EMBL" id="KYG83771.1"/>
    </source>
</evidence>
<dbReference type="Proteomes" id="UP000075615">
    <property type="component" value="Unassembled WGS sequence"/>
</dbReference>
<dbReference type="RefSeq" id="WP_068411171.1">
    <property type="nucleotide sequence ID" value="NZ_LRDB01000001.1"/>
</dbReference>
<evidence type="ECO:0000313" key="5">
    <source>
        <dbReference type="Proteomes" id="UP000075615"/>
    </source>
</evidence>
<gene>
    <name evidence="4" type="ORF">AWN68_02905</name>
</gene>
<dbReference type="OrthoDB" id="15218at2"/>
<dbReference type="InterPro" id="IPR052173">
    <property type="entry name" value="Beta-lactam_resp_regulator"/>
</dbReference>
<feature type="domain" description="Peptidase M56" evidence="3">
    <location>
        <begin position="24"/>
        <end position="277"/>
    </location>
</feature>
<protein>
    <recommendedName>
        <fullName evidence="3">Peptidase M56 domain-containing protein</fullName>
    </recommendedName>
</protein>
<keyword evidence="1" id="KW-0175">Coiled coil</keyword>
<dbReference type="PANTHER" id="PTHR34978">
    <property type="entry name" value="POSSIBLE SENSOR-TRANSDUCER PROTEIN BLAR"/>
    <property type="match status" value="1"/>
</dbReference>
<dbReference type="InterPro" id="IPR008756">
    <property type="entry name" value="Peptidase_M56"/>
</dbReference>
<feature type="coiled-coil region" evidence="1">
    <location>
        <begin position="417"/>
        <end position="567"/>
    </location>
</feature>
<evidence type="ECO:0000259" key="3">
    <source>
        <dbReference type="Pfam" id="PF05569"/>
    </source>
</evidence>
<keyword evidence="2" id="KW-1133">Transmembrane helix</keyword>
<comment type="caution">
    <text evidence="4">The sequence shown here is derived from an EMBL/GenBank/DDBJ whole genome shotgun (WGS) entry which is preliminary data.</text>
</comment>
<organism evidence="4 5">
    <name type="scientific">Roseivirga echinicomitans</name>
    <dbReference type="NCBI Taxonomy" id="296218"/>
    <lineage>
        <taxon>Bacteria</taxon>
        <taxon>Pseudomonadati</taxon>
        <taxon>Bacteroidota</taxon>
        <taxon>Cytophagia</taxon>
        <taxon>Cytophagales</taxon>
        <taxon>Roseivirgaceae</taxon>
        <taxon>Roseivirga</taxon>
    </lineage>
</organism>
<keyword evidence="2" id="KW-0472">Membrane</keyword>
<keyword evidence="5" id="KW-1185">Reference proteome</keyword>
<dbReference type="AlphaFoldDB" id="A0A150XYJ0"/>
<dbReference type="EMBL" id="LRDB01000001">
    <property type="protein sequence ID" value="KYG83771.1"/>
    <property type="molecule type" value="Genomic_DNA"/>
</dbReference>
<dbReference type="Gene3D" id="3.30.2010.10">
    <property type="entry name" value="Metalloproteases ('zincins'), catalytic domain"/>
    <property type="match status" value="1"/>
</dbReference>
<dbReference type="STRING" id="296218.AWN68_02905"/>